<sequence length="100" mass="12004">MYLSHLTEGRWRLRDYPGKQIHGNSDSPVEMWPSYAQHADVWAECWYRREVEIGVGCCWNVKSERQQAWTQEKAEETNYSLEFCVNIVCFMPTTRNRHFE</sequence>
<evidence type="ECO:0000313" key="1">
    <source>
        <dbReference type="EMBL" id="KIO03911.1"/>
    </source>
</evidence>
<evidence type="ECO:0000313" key="2">
    <source>
        <dbReference type="Proteomes" id="UP000054217"/>
    </source>
</evidence>
<protein>
    <submittedName>
        <fullName evidence="1">Uncharacterized protein</fullName>
    </submittedName>
</protein>
<dbReference type="InParanoid" id="A0A0C3P8A3"/>
<gene>
    <name evidence="1" type="ORF">M404DRAFT_1001089</name>
</gene>
<accession>A0A0C3P8A3</accession>
<reference evidence="2" key="2">
    <citation type="submission" date="2015-01" db="EMBL/GenBank/DDBJ databases">
        <title>Evolutionary Origins and Diversification of the Mycorrhizal Mutualists.</title>
        <authorList>
            <consortium name="DOE Joint Genome Institute"/>
            <consortium name="Mycorrhizal Genomics Consortium"/>
            <person name="Kohler A."/>
            <person name="Kuo A."/>
            <person name="Nagy L.G."/>
            <person name="Floudas D."/>
            <person name="Copeland A."/>
            <person name="Barry K.W."/>
            <person name="Cichocki N."/>
            <person name="Veneault-Fourrey C."/>
            <person name="LaButti K."/>
            <person name="Lindquist E.A."/>
            <person name="Lipzen A."/>
            <person name="Lundell T."/>
            <person name="Morin E."/>
            <person name="Murat C."/>
            <person name="Riley R."/>
            <person name="Ohm R."/>
            <person name="Sun H."/>
            <person name="Tunlid A."/>
            <person name="Henrissat B."/>
            <person name="Grigoriev I.V."/>
            <person name="Hibbett D.S."/>
            <person name="Martin F."/>
        </authorList>
    </citation>
    <scope>NUCLEOTIDE SEQUENCE [LARGE SCALE GENOMIC DNA]</scope>
    <source>
        <strain evidence="2">Marx 270</strain>
    </source>
</reference>
<dbReference type="HOGENOM" id="CLU_2307178_0_0_1"/>
<proteinExistence type="predicted"/>
<dbReference type="EMBL" id="KN831974">
    <property type="protein sequence ID" value="KIO03911.1"/>
    <property type="molecule type" value="Genomic_DNA"/>
</dbReference>
<dbReference type="AlphaFoldDB" id="A0A0C3P8A3"/>
<name>A0A0C3P8A3_PISTI</name>
<dbReference type="Proteomes" id="UP000054217">
    <property type="component" value="Unassembled WGS sequence"/>
</dbReference>
<organism evidence="1 2">
    <name type="scientific">Pisolithus tinctorius Marx 270</name>
    <dbReference type="NCBI Taxonomy" id="870435"/>
    <lineage>
        <taxon>Eukaryota</taxon>
        <taxon>Fungi</taxon>
        <taxon>Dikarya</taxon>
        <taxon>Basidiomycota</taxon>
        <taxon>Agaricomycotina</taxon>
        <taxon>Agaricomycetes</taxon>
        <taxon>Agaricomycetidae</taxon>
        <taxon>Boletales</taxon>
        <taxon>Sclerodermatineae</taxon>
        <taxon>Pisolithaceae</taxon>
        <taxon>Pisolithus</taxon>
    </lineage>
</organism>
<keyword evidence="2" id="KW-1185">Reference proteome</keyword>
<reference evidence="1 2" key="1">
    <citation type="submission" date="2014-04" db="EMBL/GenBank/DDBJ databases">
        <authorList>
            <consortium name="DOE Joint Genome Institute"/>
            <person name="Kuo A."/>
            <person name="Kohler A."/>
            <person name="Costa M.D."/>
            <person name="Nagy L.G."/>
            <person name="Floudas D."/>
            <person name="Copeland A."/>
            <person name="Barry K.W."/>
            <person name="Cichocki N."/>
            <person name="Veneault-Fourrey C."/>
            <person name="LaButti K."/>
            <person name="Lindquist E.A."/>
            <person name="Lipzen A."/>
            <person name="Lundell T."/>
            <person name="Morin E."/>
            <person name="Murat C."/>
            <person name="Sun H."/>
            <person name="Tunlid A."/>
            <person name="Henrissat B."/>
            <person name="Grigoriev I.V."/>
            <person name="Hibbett D.S."/>
            <person name="Martin F."/>
            <person name="Nordberg H.P."/>
            <person name="Cantor M.N."/>
            <person name="Hua S.X."/>
        </authorList>
    </citation>
    <scope>NUCLEOTIDE SEQUENCE [LARGE SCALE GENOMIC DNA]</scope>
    <source>
        <strain evidence="1 2">Marx 270</strain>
    </source>
</reference>